<organism evidence="2">
    <name type="scientific">Tetraselmis sp. GSL018</name>
    <dbReference type="NCBI Taxonomy" id="582737"/>
    <lineage>
        <taxon>Eukaryota</taxon>
        <taxon>Viridiplantae</taxon>
        <taxon>Chlorophyta</taxon>
        <taxon>core chlorophytes</taxon>
        <taxon>Chlorodendrophyceae</taxon>
        <taxon>Chlorodendrales</taxon>
        <taxon>Chlorodendraceae</taxon>
        <taxon>Tetraselmis</taxon>
    </lineage>
</organism>
<dbReference type="PANTHER" id="PTHR35509">
    <property type="entry name" value="DOMAIN PROTEIN, PUTATIVE (DUF1995)-RELATED"/>
    <property type="match status" value="1"/>
</dbReference>
<dbReference type="InterPro" id="IPR018962">
    <property type="entry name" value="DUF1995"/>
</dbReference>
<dbReference type="EMBL" id="GBEZ01021426">
    <property type="protein sequence ID" value="JAC65320.1"/>
    <property type="molecule type" value="Transcribed_RNA"/>
</dbReference>
<sequence>GIRQQFGVALPLAEQVLGGVKRREGFVGRMSAEVLDDADAVGCWHHEQFAAVLFPTADTLWRVRELSAPTRKLECGRLVILFNPQWQGEGQVVSDFGFGKARRDAEDFVESFRVTFCLRTLRILGQNVSLYKCYPGPWQLHIVNRFLESELLGADLTEPSYRRITELVRRHKERQSVNWLDRVRSGNLWSR</sequence>
<gene>
    <name evidence="2" type="ORF">TSPGSL018_16294</name>
</gene>
<dbReference type="Pfam" id="PF09353">
    <property type="entry name" value="DUF1995"/>
    <property type="match status" value="1"/>
</dbReference>
<evidence type="ECO:0000313" key="2">
    <source>
        <dbReference type="EMBL" id="JAC65320.1"/>
    </source>
</evidence>
<protein>
    <recommendedName>
        <fullName evidence="1">DUF1995 domain-containing protein</fullName>
    </recommendedName>
</protein>
<dbReference type="PANTHER" id="PTHR35509:SF4">
    <property type="entry name" value="DUF1995 DOMAIN-CONTAINING PROTEIN"/>
    <property type="match status" value="1"/>
</dbReference>
<dbReference type="InterPro" id="IPR053021">
    <property type="entry name" value="Chloroplast_ADK"/>
</dbReference>
<feature type="domain" description="DUF1995" evidence="1">
    <location>
        <begin position="31"/>
        <end position="165"/>
    </location>
</feature>
<proteinExistence type="predicted"/>
<reference evidence="2" key="1">
    <citation type="submission" date="2014-05" db="EMBL/GenBank/DDBJ databases">
        <title>The transcriptome of the halophilic microalga Tetraselmis sp. GSL018 isolated from the Great Salt Lake, Utah.</title>
        <authorList>
            <person name="Jinkerson R.E."/>
            <person name="D'Adamo S."/>
            <person name="Posewitz M.C."/>
        </authorList>
    </citation>
    <scope>NUCLEOTIDE SEQUENCE</scope>
    <source>
        <strain evidence="2">GSL018</strain>
    </source>
</reference>
<feature type="non-terminal residue" evidence="2">
    <location>
        <position position="1"/>
    </location>
</feature>
<name>A0A061R3P3_9CHLO</name>
<accession>A0A061R3P3</accession>
<evidence type="ECO:0000259" key="1">
    <source>
        <dbReference type="Pfam" id="PF09353"/>
    </source>
</evidence>
<dbReference type="AlphaFoldDB" id="A0A061R3P3"/>